<dbReference type="InterPro" id="IPR051704">
    <property type="entry name" value="FAD_aromatic-hydroxylase"/>
</dbReference>
<dbReference type="PRINTS" id="PR00420">
    <property type="entry name" value="RNGMNOXGNASE"/>
</dbReference>
<comment type="caution">
    <text evidence="2">The sequence shown here is derived from an EMBL/GenBank/DDBJ whole genome shotgun (WGS) entry which is preliminary data.</text>
</comment>
<name>A0A7W7REK0_9ACTN</name>
<dbReference type="Proteomes" id="UP000523007">
    <property type="component" value="Unassembled WGS sequence"/>
</dbReference>
<dbReference type="RefSeq" id="WP_184574862.1">
    <property type="nucleotide sequence ID" value="NZ_JACHJT010000001.1"/>
</dbReference>
<dbReference type="AlphaFoldDB" id="A0A7W7REK0"/>
<keyword evidence="3" id="KW-1185">Reference proteome</keyword>
<accession>A0A7W7REK0</accession>
<dbReference type="PANTHER" id="PTHR46865">
    <property type="entry name" value="OXIDOREDUCTASE-RELATED"/>
    <property type="match status" value="1"/>
</dbReference>
<gene>
    <name evidence="2" type="ORF">F4561_000801</name>
</gene>
<dbReference type="InterPro" id="IPR002938">
    <property type="entry name" value="FAD-bd"/>
</dbReference>
<dbReference type="GO" id="GO:0071949">
    <property type="term" value="F:FAD binding"/>
    <property type="evidence" value="ECO:0007669"/>
    <property type="project" value="InterPro"/>
</dbReference>
<dbReference type="InterPro" id="IPR036188">
    <property type="entry name" value="FAD/NAD-bd_sf"/>
</dbReference>
<dbReference type="EMBL" id="JACHJT010000001">
    <property type="protein sequence ID" value="MBB4929981.1"/>
    <property type="molecule type" value="Genomic_DNA"/>
</dbReference>
<dbReference type="Gene3D" id="3.50.50.60">
    <property type="entry name" value="FAD/NAD(P)-binding domain"/>
    <property type="match status" value="1"/>
</dbReference>
<protein>
    <submittedName>
        <fullName evidence="2">2-polyprenyl-6-methoxyphenol hydroxylase-like FAD-dependent oxidoreductase</fullName>
    </submittedName>
</protein>
<dbReference type="Pfam" id="PF01494">
    <property type="entry name" value="FAD_binding_3"/>
    <property type="match status" value="1"/>
</dbReference>
<evidence type="ECO:0000313" key="2">
    <source>
        <dbReference type="EMBL" id="MBB4929981.1"/>
    </source>
</evidence>
<evidence type="ECO:0000259" key="1">
    <source>
        <dbReference type="Pfam" id="PF01494"/>
    </source>
</evidence>
<sequence>MRAVICGAGIAGLAAAARLHHHGWEVCVVEKAPGPRPQGYMIDFFGPGYETLGLMGLRSRLHELGRRVDGIEYIDSEERVRARVDYAAFEKAAKGEIVSLLRPDLELLLRETVGDKVDLRYATTIDHIDDTPGGATVTLSDGSIHDADMVVGADGIHSHVRSLVFGPEQDYLYYLGMHTAAFVFDDPETARRVDRKFVMLDDVDAQLGLYTTRDDRVAVFAVHRSPDMALPADPREVLQQRFQHLGGLARRALAHCPPSDELYYDQVAQIELPRWSNGHTVLLGDAAYAVSLIAGQGASLGVTGAYVLAERLAAADSVPEALDDFERRVRSLVDDRQAVVRRRGANVFLPSSPLRLRLRYGVMKALRLPGTSRLLRNGLIGKFHTPVADLSA</sequence>
<dbReference type="SUPFAM" id="SSF51905">
    <property type="entry name" value="FAD/NAD(P)-binding domain"/>
    <property type="match status" value="1"/>
</dbReference>
<proteinExistence type="predicted"/>
<evidence type="ECO:0000313" key="3">
    <source>
        <dbReference type="Proteomes" id="UP000523007"/>
    </source>
</evidence>
<dbReference type="PANTHER" id="PTHR46865:SF8">
    <property type="entry name" value="POSSIBLE OXIDOREDUCTASE"/>
    <property type="match status" value="1"/>
</dbReference>
<reference evidence="2 3" key="1">
    <citation type="submission" date="2020-08" db="EMBL/GenBank/DDBJ databases">
        <title>Sequencing the genomes of 1000 actinobacteria strains.</title>
        <authorList>
            <person name="Klenk H.-P."/>
        </authorList>
    </citation>
    <scope>NUCLEOTIDE SEQUENCE [LARGE SCALE GENOMIC DNA]</scope>
    <source>
        <strain evidence="2 3">DSM 102030</strain>
    </source>
</reference>
<organism evidence="2 3">
    <name type="scientific">Lipingzhangella halophila</name>
    <dbReference type="NCBI Taxonomy" id="1783352"/>
    <lineage>
        <taxon>Bacteria</taxon>
        <taxon>Bacillati</taxon>
        <taxon>Actinomycetota</taxon>
        <taxon>Actinomycetes</taxon>
        <taxon>Streptosporangiales</taxon>
        <taxon>Nocardiopsidaceae</taxon>
        <taxon>Lipingzhangella</taxon>
    </lineage>
</organism>
<dbReference type="Gene3D" id="3.30.9.10">
    <property type="entry name" value="D-Amino Acid Oxidase, subunit A, domain 2"/>
    <property type="match status" value="1"/>
</dbReference>
<feature type="domain" description="FAD-binding" evidence="1">
    <location>
        <begin position="3"/>
        <end position="327"/>
    </location>
</feature>